<evidence type="ECO:0000256" key="2">
    <source>
        <dbReference type="ARBA" id="ARBA00022679"/>
    </source>
</evidence>
<dbReference type="NCBIfam" id="TIGR03025">
    <property type="entry name" value="EPS_sugtrans"/>
    <property type="match status" value="1"/>
</dbReference>
<feature type="transmembrane region" description="Helical" evidence="6">
    <location>
        <begin position="99"/>
        <end position="121"/>
    </location>
</feature>
<feature type="transmembrane region" description="Helical" evidence="6">
    <location>
        <begin position="75"/>
        <end position="93"/>
    </location>
</feature>
<dbReference type="Pfam" id="PF13727">
    <property type="entry name" value="CoA_binding_3"/>
    <property type="match status" value="1"/>
</dbReference>
<keyword evidence="5 6" id="KW-0472">Membrane</keyword>
<dbReference type="EMBL" id="UOEL01000094">
    <property type="protein sequence ID" value="VAW12793.1"/>
    <property type="molecule type" value="Genomic_DNA"/>
</dbReference>
<organism evidence="8">
    <name type="scientific">hydrothermal vent metagenome</name>
    <dbReference type="NCBI Taxonomy" id="652676"/>
    <lineage>
        <taxon>unclassified sequences</taxon>
        <taxon>metagenomes</taxon>
        <taxon>ecological metagenomes</taxon>
    </lineage>
</organism>
<sequence>MKRFRRSDLVIPISIIVHLCTINGILWLLTPETYNYSLNIIYYNVSWLIITYLLNYYSTDRKDTFSTKFHTSIQLYLIYGLAYFALFGIARISHVSLEYQFFVFLLICICITWYRVLFFWAQGKYRKVGGNSVNVVVLGRDSTLEKIRNVFDDPFLGYRYKGYFDDSHSPGPTYLGKIIDCFLYILENDIDEIYCVASKFNHNELKNLINFADNNLIRLKIIPDNKAIFSRAMSIESYDNVPVLNLRKVPLDTEYARILKRSFDIVFSLLVIVGVLSWLTLIIFIFIKLESPGTLYFKQRRHGLKRNIFWCYKFRSMAATADAHVKMAAKNDARLTKVGKFLRKTSIDELPQFFNVFMGDMSVVGPRPHMELHTFDYEISVDKYLVRHFVKPGITGLAQIKGYRGEIVKKADIFNRTKLDIFYVEKWSLGLDFYIIFKTVVDVFKNREKAY</sequence>
<feature type="domain" description="Bacterial sugar transferase" evidence="7">
    <location>
        <begin position="260"/>
        <end position="445"/>
    </location>
</feature>
<comment type="subcellular location">
    <subcellularLocation>
        <location evidence="1">Membrane</location>
        <topology evidence="1">Multi-pass membrane protein</topology>
    </subcellularLocation>
</comment>
<evidence type="ECO:0000256" key="1">
    <source>
        <dbReference type="ARBA" id="ARBA00004141"/>
    </source>
</evidence>
<dbReference type="GO" id="GO:0016020">
    <property type="term" value="C:membrane"/>
    <property type="evidence" value="ECO:0007669"/>
    <property type="project" value="UniProtKB-SubCell"/>
</dbReference>
<reference evidence="8" key="1">
    <citation type="submission" date="2018-06" db="EMBL/GenBank/DDBJ databases">
        <authorList>
            <person name="Zhirakovskaya E."/>
        </authorList>
    </citation>
    <scope>NUCLEOTIDE SEQUENCE</scope>
</reference>
<evidence type="ECO:0000256" key="5">
    <source>
        <dbReference type="ARBA" id="ARBA00023136"/>
    </source>
</evidence>
<dbReference type="PANTHER" id="PTHR30576">
    <property type="entry name" value="COLANIC BIOSYNTHESIS UDP-GLUCOSE LIPID CARRIER TRANSFERASE"/>
    <property type="match status" value="1"/>
</dbReference>
<proteinExistence type="predicted"/>
<evidence type="ECO:0000256" key="4">
    <source>
        <dbReference type="ARBA" id="ARBA00022989"/>
    </source>
</evidence>
<keyword evidence="2 8" id="KW-0808">Transferase</keyword>
<evidence type="ECO:0000256" key="3">
    <source>
        <dbReference type="ARBA" id="ARBA00022692"/>
    </source>
</evidence>
<feature type="transmembrane region" description="Helical" evidence="6">
    <location>
        <begin position="36"/>
        <end position="54"/>
    </location>
</feature>
<feature type="transmembrane region" description="Helical" evidence="6">
    <location>
        <begin position="265"/>
        <end position="287"/>
    </location>
</feature>
<protein>
    <submittedName>
        <fullName evidence="8">Glycosyltransferase</fullName>
    </submittedName>
</protein>
<dbReference type="AlphaFoldDB" id="A0A3B0T9P9"/>
<evidence type="ECO:0000313" key="8">
    <source>
        <dbReference type="EMBL" id="VAW12793.1"/>
    </source>
</evidence>
<evidence type="ECO:0000259" key="7">
    <source>
        <dbReference type="Pfam" id="PF02397"/>
    </source>
</evidence>
<accession>A0A3B0T9P9</accession>
<dbReference type="GO" id="GO:0016780">
    <property type="term" value="F:phosphotransferase activity, for other substituted phosphate groups"/>
    <property type="evidence" value="ECO:0007669"/>
    <property type="project" value="TreeGrafter"/>
</dbReference>
<dbReference type="PANTHER" id="PTHR30576:SF0">
    <property type="entry name" value="UNDECAPRENYL-PHOSPHATE N-ACETYLGALACTOSAMINYL 1-PHOSPHATE TRANSFERASE-RELATED"/>
    <property type="match status" value="1"/>
</dbReference>
<keyword evidence="4 6" id="KW-1133">Transmembrane helix</keyword>
<dbReference type="Pfam" id="PF02397">
    <property type="entry name" value="Bac_transf"/>
    <property type="match status" value="1"/>
</dbReference>
<gene>
    <name evidence="8" type="ORF">MNBD_BACTEROID03-198</name>
</gene>
<dbReference type="Gene3D" id="3.40.50.720">
    <property type="entry name" value="NAD(P)-binding Rossmann-like Domain"/>
    <property type="match status" value="1"/>
</dbReference>
<dbReference type="InterPro" id="IPR003362">
    <property type="entry name" value="Bact_transf"/>
</dbReference>
<feature type="transmembrane region" description="Helical" evidence="6">
    <location>
        <begin position="9"/>
        <end position="30"/>
    </location>
</feature>
<dbReference type="InterPro" id="IPR017475">
    <property type="entry name" value="EPS_sugar_tfrase"/>
</dbReference>
<name>A0A3B0T9P9_9ZZZZ</name>
<evidence type="ECO:0000256" key="6">
    <source>
        <dbReference type="SAM" id="Phobius"/>
    </source>
</evidence>
<keyword evidence="3 6" id="KW-0812">Transmembrane</keyword>